<dbReference type="AlphaFoldDB" id="A0A2N6QTG8"/>
<gene>
    <name evidence="1" type="ORF">CJ231_00620</name>
</gene>
<comment type="caution">
    <text evidence="1">The sequence shown here is derived from an EMBL/GenBank/DDBJ whole genome shotgun (WGS) entry which is preliminary data.</text>
</comment>
<accession>A0A2N6QTG8</accession>
<protein>
    <submittedName>
        <fullName evidence="1">Uncharacterized protein</fullName>
    </submittedName>
</protein>
<evidence type="ECO:0000313" key="2">
    <source>
        <dbReference type="Proteomes" id="UP000235564"/>
    </source>
</evidence>
<dbReference type="Proteomes" id="UP000235564">
    <property type="component" value="Unassembled WGS sequence"/>
</dbReference>
<reference evidence="1 2" key="1">
    <citation type="submission" date="2017-09" db="EMBL/GenBank/DDBJ databases">
        <title>Bacterial strain isolated from the female urinary microbiota.</title>
        <authorList>
            <person name="Thomas-White K."/>
            <person name="Kumar N."/>
            <person name="Forster S."/>
            <person name="Putonti C."/>
            <person name="Lawley T."/>
            <person name="Wolfe A.J."/>
        </authorList>
    </citation>
    <scope>NUCLEOTIDE SEQUENCE [LARGE SCALE GENOMIC DNA]</scope>
    <source>
        <strain evidence="1 2">UMB0536</strain>
    </source>
</reference>
<organism evidence="1 2">
    <name type="scientific">Hoylesella buccalis</name>
    <dbReference type="NCBI Taxonomy" id="28127"/>
    <lineage>
        <taxon>Bacteria</taxon>
        <taxon>Pseudomonadati</taxon>
        <taxon>Bacteroidota</taxon>
        <taxon>Bacteroidia</taxon>
        <taxon>Bacteroidales</taxon>
        <taxon>Prevotellaceae</taxon>
        <taxon>Hoylesella</taxon>
    </lineage>
</organism>
<sequence length="63" mass="7262">MLLSCQNQKNGCPRTQESHNTLPYRKIEMPLIFCVFATKRGVITKYAKYEEVGCQENSEPKPI</sequence>
<evidence type="ECO:0000313" key="1">
    <source>
        <dbReference type="EMBL" id="PMC25344.1"/>
    </source>
</evidence>
<name>A0A2N6QTG8_9BACT</name>
<dbReference type="EMBL" id="PNGJ01000001">
    <property type="protein sequence ID" value="PMC25344.1"/>
    <property type="molecule type" value="Genomic_DNA"/>
</dbReference>
<proteinExistence type="predicted"/>